<dbReference type="Gene3D" id="3.10.10.10">
    <property type="entry name" value="HIV Type 1 Reverse Transcriptase, subunit A, domain 1"/>
    <property type="match status" value="1"/>
</dbReference>
<evidence type="ECO:0000256" key="2">
    <source>
        <dbReference type="SAM" id="SignalP"/>
    </source>
</evidence>
<feature type="domain" description="Reverse transcriptase/retrotransposon-derived protein RNase H-like" evidence="3">
    <location>
        <begin position="222"/>
        <end position="309"/>
    </location>
</feature>
<comment type="caution">
    <text evidence="4">The sequence shown here is derived from an EMBL/GenBank/DDBJ whole genome shotgun (WGS) entry which is preliminary data.</text>
</comment>
<dbReference type="PANTHER" id="PTHR37984:SF5">
    <property type="entry name" value="PROTEIN NYNRIN-LIKE"/>
    <property type="match status" value="1"/>
</dbReference>
<proteinExistence type="predicted"/>
<dbReference type="Gene3D" id="3.30.70.270">
    <property type="match status" value="1"/>
</dbReference>
<keyword evidence="1" id="KW-0511">Multifunctional enzyme</keyword>
<keyword evidence="2" id="KW-0732">Signal</keyword>
<dbReference type="InterPro" id="IPR050951">
    <property type="entry name" value="Retrovirus_Pol_polyprotein"/>
</dbReference>
<evidence type="ECO:0000313" key="5">
    <source>
        <dbReference type="Proteomes" id="UP000765509"/>
    </source>
</evidence>
<organism evidence="4 5">
    <name type="scientific">Austropuccinia psidii MF-1</name>
    <dbReference type="NCBI Taxonomy" id="1389203"/>
    <lineage>
        <taxon>Eukaryota</taxon>
        <taxon>Fungi</taxon>
        <taxon>Dikarya</taxon>
        <taxon>Basidiomycota</taxon>
        <taxon>Pucciniomycotina</taxon>
        <taxon>Pucciniomycetes</taxon>
        <taxon>Pucciniales</taxon>
        <taxon>Sphaerophragmiaceae</taxon>
        <taxon>Austropuccinia</taxon>
    </lineage>
</organism>
<dbReference type="Pfam" id="PF17919">
    <property type="entry name" value="RT_RNaseH_2"/>
    <property type="match status" value="1"/>
</dbReference>
<dbReference type="PANTHER" id="PTHR37984">
    <property type="entry name" value="PROTEIN CBG26694"/>
    <property type="match status" value="1"/>
</dbReference>
<reference evidence="4" key="1">
    <citation type="submission" date="2021-03" db="EMBL/GenBank/DDBJ databases">
        <title>Draft genome sequence of rust myrtle Austropuccinia psidii MF-1, a brazilian biotype.</title>
        <authorList>
            <person name="Quecine M.C."/>
            <person name="Pachon D.M.R."/>
            <person name="Bonatelli M.L."/>
            <person name="Correr F.H."/>
            <person name="Franceschini L.M."/>
            <person name="Leite T.F."/>
            <person name="Margarido G.R.A."/>
            <person name="Almeida C.A."/>
            <person name="Ferrarezi J.A."/>
            <person name="Labate C.A."/>
        </authorList>
    </citation>
    <scope>NUCLEOTIDE SEQUENCE</scope>
    <source>
        <strain evidence="4">MF-1</strain>
    </source>
</reference>
<accession>A0A9Q3EAW7</accession>
<dbReference type="OrthoDB" id="2505288at2759"/>
<dbReference type="InterPro" id="IPR043502">
    <property type="entry name" value="DNA/RNA_pol_sf"/>
</dbReference>
<name>A0A9Q3EAW7_9BASI</name>
<protein>
    <recommendedName>
        <fullName evidence="3">Reverse transcriptase/retrotransposon-derived protein RNase H-like domain-containing protein</fullName>
    </recommendedName>
</protein>
<evidence type="ECO:0000256" key="1">
    <source>
        <dbReference type="ARBA" id="ARBA00023268"/>
    </source>
</evidence>
<dbReference type="InterPro" id="IPR043128">
    <property type="entry name" value="Rev_trsase/Diguanyl_cyclase"/>
</dbReference>
<dbReference type="EMBL" id="AVOT02026255">
    <property type="protein sequence ID" value="MBW0517909.1"/>
    <property type="molecule type" value="Genomic_DNA"/>
</dbReference>
<feature type="chain" id="PRO_5040206532" description="Reverse transcriptase/retrotransposon-derived protein RNase H-like domain-containing protein" evidence="2">
    <location>
        <begin position="19"/>
        <end position="483"/>
    </location>
</feature>
<dbReference type="SUPFAM" id="SSF56672">
    <property type="entry name" value="DNA/RNA polymerases"/>
    <property type="match status" value="1"/>
</dbReference>
<dbReference type="InterPro" id="IPR041577">
    <property type="entry name" value="RT_RNaseH_2"/>
</dbReference>
<dbReference type="Proteomes" id="UP000765509">
    <property type="component" value="Unassembled WGS sequence"/>
</dbReference>
<dbReference type="AlphaFoldDB" id="A0A9Q3EAW7"/>
<evidence type="ECO:0000313" key="4">
    <source>
        <dbReference type="EMBL" id="MBW0517909.1"/>
    </source>
</evidence>
<evidence type="ECO:0000259" key="3">
    <source>
        <dbReference type="Pfam" id="PF17919"/>
    </source>
</evidence>
<gene>
    <name evidence="4" type="ORF">O181_057624</name>
</gene>
<feature type="signal peptide" evidence="2">
    <location>
        <begin position="1"/>
        <end position="18"/>
    </location>
</feature>
<sequence>MTLPLLLTVFLWLANLRHLPFLLLSISLPSGDEVFEETKDVGEDVAISSLHLFQGDMYLPPLSFHAFLEEQSDEEEPEEIETVLKIVPPAYHNYLDVFSKVKSEKLPPHCSCHHHIELYVLLKSVGVMYSLSIDYSETLHAYISENLEKGFIRPSSSSTVEPAIFVKRKDGVLYLCVYYHKLNSVTRKNRYPVPPMNHLLTIFKISTIFSKIDMCDSPFIFNEEALSKSQLLKEAFTTAPILSHFNPSLPTVVETDDSDCAFSAVLIQVNGSGKHAIAFDSHKLLQAELNYEIHDKELLDIAEFLSEFYLTITYGPGRLATLPDSLLHGEDMYPERGVDFIRKNSQNLYQILNQDEIKKSRFFSIKVEMFSDLVDQIQKEVWQDKDYKEVLNNLEGGESVSDYSLEPQAKEFSFKDGVVIPSNQGIQLDFLQKSHDSPLASHPGQEKTLKLIKRDFFLGWNSCNDQGLCVIMSSFFKKKKHST</sequence>
<dbReference type="GO" id="GO:0003824">
    <property type="term" value="F:catalytic activity"/>
    <property type="evidence" value="ECO:0007669"/>
    <property type="project" value="UniProtKB-KW"/>
</dbReference>
<keyword evidence="5" id="KW-1185">Reference proteome</keyword>